<dbReference type="Proteomes" id="UP001501727">
    <property type="component" value="Unassembled WGS sequence"/>
</dbReference>
<evidence type="ECO:0000259" key="1">
    <source>
        <dbReference type="Pfam" id="PF04536"/>
    </source>
</evidence>
<name>A0ABP7MAT1_9GAMM</name>
<dbReference type="InterPro" id="IPR007621">
    <property type="entry name" value="TPM_dom"/>
</dbReference>
<evidence type="ECO:0000313" key="2">
    <source>
        <dbReference type="EMBL" id="GAA3916769.1"/>
    </source>
</evidence>
<dbReference type="Pfam" id="PF04536">
    <property type="entry name" value="TPM_phosphatase"/>
    <property type="match status" value="1"/>
</dbReference>
<gene>
    <name evidence="2" type="ORF">GCM10022229_07520</name>
</gene>
<dbReference type="Gene3D" id="3.10.310.50">
    <property type="match status" value="1"/>
</dbReference>
<comment type="caution">
    <text evidence="2">The sequence shown here is derived from an EMBL/GenBank/DDBJ whole genome shotgun (WGS) entry which is preliminary data.</text>
</comment>
<dbReference type="PANTHER" id="PTHR30373:SF8">
    <property type="entry name" value="BLL7265 PROTEIN"/>
    <property type="match status" value="1"/>
</dbReference>
<keyword evidence="3" id="KW-1185">Reference proteome</keyword>
<reference evidence="3" key="1">
    <citation type="journal article" date="2019" name="Int. J. Syst. Evol. Microbiol.">
        <title>The Global Catalogue of Microorganisms (GCM) 10K type strain sequencing project: providing services to taxonomists for standard genome sequencing and annotation.</title>
        <authorList>
            <consortium name="The Broad Institute Genomics Platform"/>
            <consortium name="The Broad Institute Genome Sequencing Center for Infectious Disease"/>
            <person name="Wu L."/>
            <person name="Ma J."/>
        </authorList>
    </citation>
    <scope>NUCLEOTIDE SEQUENCE [LARGE SCALE GENOMIC DNA]</scope>
    <source>
        <strain evidence="3">JCM 16916</strain>
    </source>
</reference>
<dbReference type="RefSeq" id="WP_344758588.1">
    <property type="nucleotide sequence ID" value="NZ_BAAAZU010000003.1"/>
</dbReference>
<dbReference type="PANTHER" id="PTHR30373">
    <property type="entry name" value="UPF0603 PROTEIN YGCG"/>
    <property type="match status" value="1"/>
</dbReference>
<accession>A0ABP7MAT1</accession>
<sequence length="167" mass="18641">MPNRFTRLLRHLATGAEARLFSDGSLQRIADAVAEGEARHRGEICFAVEPALPVRQVLREVQARDRAHEVFAQLRVWDTRANNGVLVYLLLADHRIEIVADRGLAGLVSEEQWRGACLLMEERLRAGEPVEAIVRGVAAISDLLALHFPRSPGDIDENELPDQPRVL</sequence>
<feature type="domain" description="TPM" evidence="1">
    <location>
        <begin position="17"/>
        <end position="142"/>
    </location>
</feature>
<dbReference type="EMBL" id="BAAAZU010000003">
    <property type="protein sequence ID" value="GAA3916769.1"/>
    <property type="molecule type" value="Genomic_DNA"/>
</dbReference>
<protein>
    <submittedName>
        <fullName evidence="2">TPM domain-containing protein</fullName>
    </submittedName>
</protein>
<organism evidence="2 3">
    <name type="scientific">Luteimonas lutimaris</name>
    <dbReference type="NCBI Taxonomy" id="698645"/>
    <lineage>
        <taxon>Bacteria</taxon>
        <taxon>Pseudomonadati</taxon>
        <taxon>Pseudomonadota</taxon>
        <taxon>Gammaproteobacteria</taxon>
        <taxon>Lysobacterales</taxon>
        <taxon>Lysobacteraceae</taxon>
        <taxon>Luteimonas</taxon>
    </lineage>
</organism>
<evidence type="ECO:0000313" key="3">
    <source>
        <dbReference type="Proteomes" id="UP001501727"/>
    </source>
</evidence>
<proteinExistence type="predicted"/>